<keyword evidence="3" id="KW-1185">Reference proteome</keyword>
<protein>
    <submittedName>
        <fullName evidence="2">Transporter substrate-binding domain-containing protein</fullName>
    </submittedName>
</protein>
<feature type="chain" id="PRO_5030757712" evidence="1">
    <location>
        <begin position="24"/>
        <end position="274"/>
    </location>
</feature>
<keyword evidence="1" id="KW-0732">Signal</keyword>
<dbReference type="EMBL" id="JACEZT010000002">
    <property type="protein sequence ID" value="MBA5636504.1"/>
    <property type="molecule type" value="Genomic_DNA"/>
</dbReference>
<name>A0A7W2EPZ8_9BURK</name>
<comment type="caution">
    <text evidence="2">The sequence shown here is derived from an EMBL/GenBank/DDBJ whole genome shotgun (WGS) entry which is preliminary data.</text>
</comment>
<dbReference type="PANTHER" id="PTHR35936">
    <property type="entry name" value="MEMBRANE-BOUND LYTIC MUREIN TRANSGLYCOSYLASE F"/>
    <property type="match status" value="1"/>
</dbReference>
<feature type="signal peptide" evidence="1">
    <location>
        <begin position="1"/>
        <end position="23"/>
    </location>
</feature>
<dbReference type="PANTHER" id="PTHR35936:SF25">
    <property type="entry name" value="ABC TRANSPORTER SUBSTRATE-BINDING PROTEIN"/>
    <property type="match status" value="1"/>
</dbReference>
<dbReference type="Proteomes" id="UP000534388">
    <property type="component" value="Unassembled WGS sequence"/>
</dbReference>
<reference evidence="2 3" key="1">
    <citation type="submission" date="2020-07" db="EMBL/GenBank/DDBJ databases">
        <title>Novel species isolated from subtropical streams in China.</title>
        <authorList>
            <person name="Lu H."/>
        </authorList>
    </citation>
    <scope>NUCLEOTIDE SEQUENCE [LARGE SCALE GENOMIC DNA]</scope>
    <source>
        <strain evidence="2 3">LX20W</strain>
    </source>
</reference>
<dbReference type="SUPFAM" id="SSF53850">
    <property type="entry name" value="Periplasmic binding protein-like II"/>
    <property type="match status" value="1"/>
</dbReference>
<sequence length="274" mass="30459">MGRLKSSIVVAWLACACWPAWLAAAPLPVVRFSADEWPPFVTAALPGDGLSGALVAAVYQKLGMRSEIEYFPWKRAMEFGLHNPRYAGLLPVWRTPEREKLCHFSSPIGSTLTVLAYLKSAPVRPDTLAGLRGVRLGTVAGYAYGEQFDAARARGDVSPEEGVNDETNLRKLLIGRYSVIVIERHVLDYLLHEPQFGPAERERVGIADNLFKERPVTVCFKHTAQGLEQQKAFNNAARELDLERLEKEYWQRAHLDGGSVPRRTGTPHARAVAD</sequence>
<accession>A0A7W2EPZ8</accession>
<dbReference type="PROSITE" id="PS51257">
    <property type="entry name" value="PROKAR_LIPOPROTEIN"/>
    <property type="match status" value="1"/>
</dbReference>
<dbReference type="AlphaFoldDB" id="A0A7W2EPZ8"/>
<dbReference type="Gene3D" id="3.40.190.10">
    <property type="entry name" value="Periplasmic binding protein-like II"/>
    <property type="match status" value="2"/>
</dbReference>
<gene>
    <name evidence="2" type="ORF">H3H37_05495</name>
</gene>
<evidence type="ECO:0000313" key="2">
    <source>
        <dbReference type="EMBL" id="MBA5636504.1"/>
    </source>
</evidence>
<evidence type="ECO:0000313" key="3">
    <source>
        <dbReference type="Proteomes" id="UP000534388"/>
    </source>
</evidence>
<proteinExistence type="predicted"/>
<evidence type="ECO:0000256" key="1">
    <source>
        <dbReference type="SAM" id="SignalP"/>
    </source>
</evidence>
<organism evidence="2 3">
    <name type="scientific">Rugamonas brunnea</name>
    <dbReference type="NCBI Taxonomy" id="2758569"/>
    <lineage>
        <taxon>Bacteria</taxon>
        <taxon>Pseudomonadati</taxon>
        <taxon>Pseudomonadota</taxon>
        <taxon>Betaproteobacteria</taxon>
        <taxon>Burkholderiales</taxon>
        <taxon>Oxalobacteraceae</taxon>
        <taxon>Telluria group</taxon>
        <taxon>Rugamonas</taxon>
    </lineage>
</organism>